<evidence type="ECO:0008006" key="4">
    <source>
        <dbReference type="Google" id="ProtNLM"/>
    </source>
</evidence>
<organism evidence="2 3">
    <name type="scientific">Sphingobacterium anhuiense</name>
    <dbReference type="NCBI Taxonomy" id="493780"/>
    <lineage>
        <taxon>Bacteria</taxon>
        <taxon>Pseudomonadati</taxon>
        <taxon>Bacteroidota</taxon>
        <taxon>Sphingobacteriia</taxon>
        <taxon>Sphingobacteriales</taxon>
        <taxon>Sphingobacteriaceae</taxon>
        <taxon>Sphingobacterium</taxon>
    </lineage>
</organism>
<proteinExistence type="predicted"/>
<gene>
    <name evidence="2" type="ORF">ACFS6I_04900</name>
</gene>
<sequence>MILVSRFWTKVFSWGKADAITIYPFIFLKKRIFKDNRQLINHEQIHMRQAVELLIIFFYISYLIEFLFRYLQYRNFHQAYLNISYEREAYANEADFDYLSKRRFWAFLKYLKKQELQ</sequence>
<reference evidence="3" key="1">
    <citation type="journal article" date="2019" name="Int. J. Syst. Evol. Microbiol.">
        <title>The Global Catalogue of Microorganisms (GCM) 10K type strain sequencing project: providing services to taxonomists for standard genome sequencing and annotation.</title>
        <authorList>
            <consortium name="The Broad Institute Genomics Platform"/>
            <consortium name="The Broad Institute Genome Sequencing Center for Infectious Disease"/>
            <person name="Wu L."/>
            <person name="Ma J."/>
        </authorList>
    </citation>
    <scope>NUCLEOTIDE SEQUENCE [LARGE SCALE GENOMIC DNA]</scope>
    <source>
        <strain evidence="3">KCTC 22209</strain>
    </source>
</reference>
<name>A0ABW5YSL2_9SPHI</name>
<dbReference type="Proteomes" id="UP001597509">
    <property type="component" value="Unassembled WGS sequence"/>
</dbReference>
<evidence type="ECO:0000313" key="3">
    <source>
        <dbReference type="Proteomes" id="UP001597509"/>
    </source>
</evidence>
<accession>A0ABW5YSL2</accession>
<keyword evidence="1" id="KW-1133">Transmembrane helix</keyword>
<dbReference type="RefSeq" id="WP_380918560.1">
    <property type="nucleotide sequence ID" value="NZ_JBHUPE010000003.1"/>
</dbReference>
<keyword evidence="1" id="KW-0472">Membrane</keyword>
<comment type="caution">
    <text evidence="2">The sequence shown here is derived from an EMBL/GenBank/DDBJ whole genome shotgun (WGS) entry which is preliminary data.</text>
</comment>
<keyword evidence="3" id="KW-1185">Reference proteome</keyword>
<feature type="transmembrane region" description="Helical" evidence="1">
    <location>
        <begin position="50"/>
        <end position="71"/>
    </location>
</feature>
<evidence type="ECO:0000256" key="1">
    <source>
        <dbReference type="SAM" id="Phobius"/>
    </source>
</evidence>
<evidence type="ECO:0000313" key="2">
    <source>
        <dbReference type="EMBL" id="MFD2903250.1"/>
    </source>
</evidence>
<keyword evidence="1" id="KW-0812">Transmembrane</keyword>
<protein>
    <recommendedName>
        <fullName evidence="4">DUF4157 domain-containing protein</fullName>
    </recommendedName>
</protein>
<dbReference type="EMBL" id="JBHUPE010000003">
    <property type="protein sequence ID" value="MFD2903250.1"/>
    <property type="molecule type" value="Genomic_DNA"/>
</dbReference>